<name>A0ABR7E133_9BACT</name>
<comment type="caution">
    <text evidence="4">The sequence shown here is derived from an EMBL/GenBank/DDBJ whole genome shotgun (WGS) entry which is preliminary data.</text>
</comment>
<dbReference type="PANTHER" id="PTHR31084">
    <property type="entry name" value="ALPHA-L-FUCOSIDASE 2"/>
    <property type="match status" value="1"/>
</dbReference>
<keyword evidence="5" id="KW-1185">Reference proteome</keyword>
<evidence type="ECO:0000256" key="1">
    <source>
        <dbReference type="SAM" id="SignalP"/>
    </source>
</evidence>
<evidence type="ECO:0000313" key="4">
    <source>
        <dbReference type="EMBL" id="MBC5643477.1"/>
    </source>
</evidence>
<evidence type="ECO:0008006" key="6">
    <source>
        <dbReference type="Google" id="ProtNLM"/>
    </source>
</evidence>
<evidence type="ECO:0000313" key="5">
    <source>
        <dbReference type="Proteomes" id="UP000644010"/>
    </source>
</evidence>
<feature type="chain" id="PRO_5045598217" description="Alpha-L-fucosidase" evidence="1">
    <location>
        <begin position="20"/>
        <end position="742"/>
    </location>
</feature>
<sequence length="742" mass="84586">MKKILIVFVFLSEFMISFASGTDHIDWATFLQRHDPIWELLPQEFDKGAFIGNGLIGTTVYQEDCNTLRLAMGRSDVTDHRYDNGRILMGGFLLRTKGTIRQGSLRTSLWNAEILGDIHTDKGTISFTAYVHANRPVLIVDIKTEGSEVAAFTWDGAQAIVRWDTAHFTNLPYNPPPNKGKEDGIEYSEQIRNAGGTYTVAWQHQNLSMSNSSFMATVADSYPSNDSKAVALETIRSVNKILSETRIEEHRQWWHTFYPASFLSVPDGQIEGFYWIQMYKYGSAIREDGIVLDLQGPWNRKTNWPRVWWNLNIQVAYYPVFTANHAELSKSFTNFIDTKRANFVRNAKDIWGVDNCATTPHTTCYEGLRGNGDKAPDRYINPGDFTWALHLYWMQYRYTMNERLITDSTAHAFFSLLKQSVNLYRHLLKKGEDGKLHLPVLHSPEYNKEGDSNNNYNLSILRWACHTLLYLNERYALNDPLALEWEWILNNLVAYPTDENGFKIGATVSFEKSHRHWSHLLMVWPFGLLTPDQPENREIVERSLLHWLTVENGKQIYGWSNAAASLLYSTMKDGNNAYKQLKAHHNNKRFVMPNTMYIEGSPVIECSLFAARALQEMLLQSSDGISVFPSMPDCWKDASFSDLRAEGAFTVSAIRKGGQTRKIEITSLAGEPCIVHLGSNENLQCTLPASKVKRLNDRTVQLLLEKGETAVLYKRSSDRDLKVGSCNIAKSEMNYWGVKGGK</sequence>
<evidence type="ECO:0000259" key="3">
    <source>
        <dbReference type="Pfam" id="PF22124"/>
    </source>
</evidence>
<keyword evidence="1" id="KW-0732">Signal</keyword>
<feature type="domain" description="Alpha fucosidase A-like C-terminal" evidence="2">
    <location>
        <begin position="623"/>
        <end position="709"/>
    </location>
</feature>
<dbReference type="Pfam" id="PF22124">
    <property type="entry name" value="Glyco_hydro_95_cat"/>
    <property type="match status" value="1"/>
</dbReference>
<dbReference type="SUPFAM" id="SSF48208">
    <property type="entry name" value="Six-hairpin glycosidases"/>
    <property type="match status" value="1"/>
</dbReference>
<feature type="signal peptide" evidence="1">
    <location>
        <begin position="1"/>
        <end position="19"/>
    </location>
</feature>
<protein>
    <recommendedName>
        <fullName evidence="6">Alpha-L-fucosidase</fullName>
    </recommendedName>
</protein>
<dbReference type="PANTHER" id="PTHR31084:SF0">
    <property type="entry name" value="ALPHA-L-FUCOSIDASE 2"/>
    <property type="match status" value="1"/>
</dbReference>
<dbReference type="InterPro" id="IPR012341">
    <property type="entry name" value="6hp_glycosidase-like_sf"/>
</dbReference>
<dbReference type="Gene3D" id="1.50.10.10">
    <property type="match status" value="1"/>
</dbReference>
<dbReference type="RefSeq" id="WP_186959461.1">
    <property type="nucleotide sequence ID" value="NZ_JACOOI010000010.1"/>
</dbReference>
<dbReference type="EMBL" id="JACOOI010000010">
    <property type="protein sequence ID" value="MBC5643477.1"/>
    <property type="molecule type" value="Genomic_DNA"/>
</dbReference>
<dbReference type="Pfam" id="PF21307">
    <property type="entry name" value="Glyco_hydro_95_C"/>
    <property type="match status" value="1"/>
</dbReference>
<organism evidence="4 5">
    <name type="scientific">Parabacteroides segnis</name>
    <dbReference type="NCBI Taxonomy" id="2763058"/>
    <lineage>
        <taxon>Bacteria</taxon>
        <taxon>Pseudomonadati</taxon>
        <taxon>Bacteroidota</taxon>
        <taxon>Bacteroidia</taxon>
        <taxon>Bacteroidales</taxon>
        <taxon>Tannerellaceae</taxon>
        <taxon>Parabacteroides</taxon>
    </lineage>
</organism>
<dbReference type="Proteomes" id="UP000644010">
    <property type="component" value="Unassembled WGS sequence"/>
</dbReference>
<accession>A0ABR7E133</accession>
<gene>
    <name evidence="4" type="ORF">H8S77_11320</name>
</gene>
<dbReference type="InterPro" id="IPR008928">
    <property type="entry name" value="6-hairpin_glycosidase_sf"/>
</dbReference>
<dbReference type="InterPro" id="IPR049053">
    <property type="entry name" value="AFCA-like_C"/>
</dbReference>
<dbReference type="InterPro" id="IPR054363">
    <property type="entry name" value="GH95_cat"/>
</dbReference>
<reference evidence="4 5" key="1">
    <citation type="submission" date="2020-08" db="EMBL/GenBank/DDBJ databases">
        <title>Genome public.</title>
        <authorList>
            <person name="Liu C."/>
            <person name="Sun Q."/>
        </authorList>
    </citation>
    <scope>NUCLEOTIDE SEQUENCE [LARGE SCALE GENOMIC DNA]</scope>
    <source>
        <strain evidence="4 5">BX2</strain>
    </source>
</reference>
<evidence type="ECO:0000259" key="2">
    <source>
        <dbReference type="Pfam" id="PF21307"/>
    </source>
</evidence>
<proteinExistence type="predicted"/>
<feature type="domain" description="Glycosyl hydrolase family 95 catalytic" evidence="3">
    <location>
        <begin position="283"/>
        <end position="618"/>
    </location>
</feature>